<evidence type="ECO:0000313" key="2">
    <source>
        <dbReference type="Proteomes" id="UP000887013"/>
    </source>
</evidence>
<comment type="caution">
    <text evidence="1">The sequence shown here is derived from an EMBL/GenBank/DDBJ whole genome shotgun (WGS) entry which is preliminary data.</text>
</comment>
<dbReference type="EMBL" id="BMAW01051322">
    <property type="protein sequence ID" value="GFS79756.1"/>
    <property type="molecule type" value="Genomic_DNA"/>
</dbReference>
<organism evidence="1 2">
    <name type="scientific">Nephila pilipes</name>
    <name type="common">Giant wood spider</name>
    <name type="synonym">Nephila maculata</name>
    <dbReference type="NCBI Taxonomy" id="299642"/>
    <lineage>
        <taxon>Eukaryota</taxon>
        <taxon>Metazoa</taxon>
        <taxon>Ecdysozoa</taxon>
        <taxon>Arthropoda</taxon>
        <taxon>Chelicerata</taxon>
        <taxon>Arachnida</taxon>
        <taxon>Araneae</taxon>
        <taxon>Araneomorphae</taxon>
        <taxon>Entelegynae</taxon>
        <taxon>Araneoidea</taxon>
        <taxon>Nephilidae</taxon>
        <taxon>Nephila</taxon>
    </lineage>
</organism>
<proteinExistence type="predicted"/>
<dbReference type="AlphaFoldDB" id="A0A8X6T6D0"/>
<name>A0A8X6T6D0_NEPPI</name>
<keyword evidence="2" id="KW-1185">Reference proteome</keyword>
<dbReference type="Proteomes" id="UP000887013">
    <property type="component" value="Unassembled WGS sequence"/>
</dbReference>
<gene>
    <name evidence="1" type="ORF">NPIL_406691</name>
</gene>
<evidence type="ECO:0000313" key="1">
    <source>
        <dbReference type="EMBL" id="GFS79756.1"/>
    </source>
</evidence>
<sequence length="80" mass="8690">MDGTERLVKRNLHKQIMYAMYANDEKIKGKGTAQAGVSTSLIQCELEILSSVGETFLPEGRKLWTTEGSSNLGSSAHGMS</sequence>
<protein>
    <submittedName>
        <fullName evidence="1">Uncharacterized protein</fullName>
    </submittedName>
</protein>
<reference evidence="1" key="1">
    <citation type="submission" date="2020-08" db="EMBL/GenBank/DDBJ databases">
        <title>Multicomponent nature underlies the extraordinary mechanical properties of spider dragline silk.</title>
        <authorList>
            <person name="Kono N."/>
            <person name="Nakamura H."/>
            <person name="Mori M."/>
            <person name="Yoshida Y."/>
            <person name="Ohtoshi R."/>
            <person name="Malay A.D."/>
            <person name="Moran D.A.P."/>
            <person name="Tomita M."/>
            <person name="Numata K."/>
            <person name="Arakawa K."/>
        </authorList>
    </citation>
    <scope>NUCLEOTIDE SEQUENCE</scope>
</reference>
<accession>A0A8X6T6D0</accession>